<dbReference type="Pfam" id="PF17201">
    <property type="entry name" value="Cache_3-Cache_2"/>
    <property type="match status" value="1"/>
</dbReference>
<dbReference type="InterPro" id="IPR003660">
    <property type="entry name" value="HAMP_dom"/>
</dbReference>
<dbReference type="Pfam" id="PF00015">
    <property type="entry name" value="MCPsignal"/>
    <property type="match status" value="1"/>
</dbReference>
<keyword evidence="6" id="KW-0472">Membrane</keyword>
<feature type="transmembrane region" description="Helical" evidence="6">
    <location>
        <begin position="324"/>
        <end position="343"/>
    </location>
</feature>
<dbReference type="SUPFAM" id="SSF58104">
    <property type="entry name" value="Methyl-accepting chemotaxis protein (MCP) signaling domain"/>
    <property type="match status" value="1"/>
</dbReference>
<feature type="region of interest" description="Disordered" evidence="5">
    <location>
        <begin position="404"/>
        <end position="442"/>
    </location>
</feature>
<dbReference type="EMBL" id="SDKK01000014">
    <property type="protein sequence ID" value="TYC55060.1"/>
    <property type="molecule type" value="Genomic_DNA"/>
</dbReference>
<feature type="compositionally biased region" description="Polar residues" evidence="5">
    <location>
        <begin position="623"/>
        <end position="654"/>
    </location>
</feature>
<comment type="caution">
    <text evidence="9">The sequence shown here is derived from an EMBL/GenBank/DDBJ whole genome shotgun (WGS) entry which is preliminary data.</text>
</comment>
<evidence type="ECO:0000256" key="1">
    <source>
        <dbReference type="ARBA" id="ARBA00004370"/>
    </source>
</evidence>
<evidence type="ECO:0000256" key="2">
    <source>
        <dbReference type="ARBA" id="ARBA00023224"/>
    </source>
</evidence>
<dbReference type="InterPro" id="IPR004089">
    <property type="entry name" value="MCPsignal_dom"/>
</dbReference>
<dbReference type="GO" id="GO:0016020">
    <property type="term" value="C:membrane"/>
    <property type="evidence" value="ECO:0007669"/>
    <property type="project" value="UniProtKB-SubCell"/>
</dbReference>
<feature type="transmembrane region" description="Helical" evidence="6">
    <location>
        <begin position="12"/>
        <end position="33"/>
    </location>
</feature>
<evidence type="ECO:0000313" key="10">
    <source>
        <dbReference type="Proteomes" id="UP000389128"/>
    </source>
</evidence>
<dbReference type="Gene3D" id="3.30.450.20">
    <property type="entry name" value="PAS domain"/>
    <property type="match status" value="1"/>
</dbReference>
<feature type="region of interest" description="Disordered" evidence="5">
    <location>
        <begin position="623"/>
        <end position="656"/>
    </location>
</feature>
<protein>
    <submittedName>
        <fullName evidence="9">Methyl-accepting chemotaxis protein</fullName>
    </submittedName>
</protein>
<dbReference type="OrthoDB" id="8595956at2"/>
<dbReference type="PROSITE" id="PS50111">
    <property type="entry name" value="CHEMOTAXIS_TRANSDUC_2"/>
    <property type="match status" value="1"/>
</dbReference>
<dbReference type="PANTHER" id="PTHR32089:SF112">
    <property type="entry name" value="LYSOZYME-LIKE PROTEIN-RELATED"/>
    <property type="match status" value="1"/>
</dbReference>
<feature type="domain" description="HAMP" evidence="8">
    <location>
        <begin position="344"/>
        <end position="398"/>
    </location>
</feature>
<name>A0A6C2CL65_9RHOO</name>
<evidence type="ECO:0000256" key="3">
    <source>
        <dbReference type="ARBA" id="ARBA00029447"/>
    </source>
</evidence>
<dbReference type="PROSITE" id="PS50885">
    <property type="entry name" value="HAMP"/>
    <property type="match status" value="1"/>
</dbReference>
<dbReference type="FunFam" id="1.10.287.950:FF:000001">
    <property type="entry name" value="Methyl-accepting chemotaxis sensory transducer"/>
    <property type="match status" value="1"/>
</dbReference>
<keyword evidence="2 4" id="KW-0807">Transducer</keyword>
<evidence type="ECO:0000259" key="7">
    <source>
        <dbReference type="PROSITE" id="PS50111"/>
    </source>
</evidence>
<feature type="domain" description="Methyl-accepting transducer" evidence="7">
    <location>
        <begin position="403"/>
        <end position="639"/>
    </location>
</feature>
<dbReference type="InterPro" id="IPR029151">
    <property type="entry name" value="Sensor-like_sf"/>
</dbReference>
<evidence type="ECO:0000256" key="6">
    <source>
        <dbReference type="SAM" id="Phobius"/>
    </source>
</evidence>
<dbReference type="SMART" id="SM00283">
    <property type="entry name" value="MA"/>
    <property type="match status" value="1"/>
</dbReference>
<dbReference type="InterPro" id="IPR033462">
    <property type="entry name" value="Cache_3-Cache_2"/>
</dbReference>
<organism evidence="9 10">
    <name type="scientific">Zoogloea oleivorans</name>
    <dbReference type="NCBI Taxonomy" id="1552750"/>
    <lineage>
        <taxon>Bacteria</taxon>
        <taxon>Pseudomonadati</taxon>
        <taxon>Pseudomonadota</taxon>
        <taxon>Betaproteobacteria</taxon>
        <taxon>Rhodocyclales</taxon>
        <taxon>Zoogloeaceae</taxon>
        <taxon>Zoogloea</taxon>
    </lineage>
</organism>
<reference evidence="9 10" key="1">
    <citation type="submission" date="2019-01" db="EMBL/GenBank/DDBJ databases">
        <title>Zoogloea oleivorans genome sequencing and assembly.</title>
        <authorList>
            <person name="Tancsics A."/>
            <person name="Farkas M."/>
            <person name="Kriszt B."/>
            <person name="Maroti G."/>
            <person name="Horvath B."/>
        </authorList>
    </citation>
    <scope>NUCLEOTIDE SEQUENCE [LARGE SCALE GENOMIC DNA]</scope>
    <source>
        <strain evidence="9 10">Buc</strain>
    </source>
</reference>
<accession>A0A6C2CL65</accession>
<dbReference type="Pfam" id="PF00672">
    <property type="entry name" value="HAMP"/>
    <property type="match status" value="1"/>
</dbReference>
<sequence length="675" mass="72396">MLKQKPIVQQVVLLCTLGITLMVAILVTTVSILSRQNALAKAEESLALQADMTINMLAYAQNALERRAEDALGQYLESFEGQPRLTGTETTLGPNVVPDLAIGTQVLNGNVGLLSAYAKLHNDREPAFLVRKGERFYRASTLLKDKQGNPRHGEMVDDNGAYPSILLTGKPFLGSLERNGKMFVLAATPLKDASGKVIGAVTMRVDAESNVKLIKEKLAGMKVGKTGYPYIISVPSGDAKDVRFIYHPKFEGKVLADMDPRLSGIVKSLIEKKNGTLVYKWGDPGAETDKMVVVRELPDLHWLVATGSWVDEFVEESTDLRNKIALLAIGCGAALVLALAFFLRQRLSPLAHLAALVSRFGNGDLSVRAEVDAGSRSEIDLIGNSINSAADSMRALTGSIRQTSDHLQRTASSMSASSQVLGEATRQQSDSASAMAGTTEELTHSVEQVAGNAAHALELTRETAASVQEGVSTVHETIVQLNQTAQTVQDAASQVENLGQQSAEIHRVLNAIRDISDQTNLLALNAAIEAARAGEQGRGFAVVADEVRKLAEQSGKSASLIDTILNSIQEGVASVAGSARRAVEQVDRNVEASRKVENALQAIHERAERTSSAVADIARATREQSQASHAISSGIESVARSVSETSRSADTNRNQADELLSVARELENEVSRLRL</sequence>
<evidence type="ECO:0000313" key="9">
    <source>
        <dbReference type="EMBL" id="TYC55060.1"/>
    </source>
</evidence>
<dbReference type="RefSeq" id="WP_148579920.1">
    <property type="nucleotide sequence ID" value="NZ_SDKK01000014.1"/>
</dbReference>
<evidence type="ECO:0000256" key="4">
    <source>
        <dbReference type="PROSITE-ProRule" id="PRU00284"/>
    </source>
</evidence>
<feature type="compositionally biased region" description="Polar residues" evidence="5">
    <location>
        <begin position="409"/>
        <end position="432"/>
    </location>
</feature>
<dbReference type="GO" id="GO:0007165">
    <property type="term" value="P:signal transduction"/>
    <property type="evidence" value="ECO:0007669"/>
    <property type="project" value="UniProtKB-KW"/>
</dbReference>
<dbReference type="CDD" id="cd11386">
    <property type="entry name" value="MCP_signal"/>
    <property type="match status" value="1"/>
</dbReference>
<dbReference type="Proteomes" id="UP000389128">
    <property type="component" value="Unassembled WGS sequence"/>
</dbReference>
<dbReference type="SUPFAM" id="SSF103190">
    <property type="entry name" value="Sensory domain-like"/>
    <property type="match status" value="1"/>
</dbReference>
<gene>
    <name evidence="9" type="ORF">ETQ85_15160</name>
</gene>
<dbReference type="PANTHER" id="PTHR32089">
    <property type="entry name" value="METHYL-ACCEPTING CHEMOTAXIS PROTEIN MCPB"/>
    <property type="match status" value="1"/>
</dbReference>
<dbReference type="GO" id="GO:0006935">
    <property type="term" value="P:chemotaxis"/>
    <property type="evidence" value="ECO:0007669"/>
    <property type="project" value="UniProtKB-ARBA"/>
</dbReference>
<dbReference type="SMART" id="SM00304">
    <property type="entry name" value="HAMP"/>
    <property type="match status" value="1"/>
</dbReference>
<dbReference type="CDD" id="cd06225">
    <property type="entry name" value="HAMP"/>
    <property type="match status" value="1"/>
</dbReference>
<comment type="subcellular location">
    <subcellularLocation>
        <location evidence="1">Membrane</location>
    </subcellularLocation>
</comment>
<dbReference type="CDD" id="cd12912">
    <property type="entry name" value="PDC2_MCP_like"/>
    <property type="match status" value="1"/>
</dbReference>
<keyword evidence="6" id="KW-0812">Transmembrane</keyword>
<proteinExistence type="inferred from homology"/>
<keyword evidence="6" id="KW-1133">Transmembrane helix</keyword>
<comment type="similarity">
    <text evidence="3">Belongs to the methyl-accepting chemotaxis (MCP) protein family.</text>
</comment>
<dbReference type="Gene3D" id="1.10.287.950">
    <property type="entry name" value="Methyl-accepting chemotaxis protein"/>
    <property type="match status" value="1"/>
</dbReference>
<keyword evidence="10" id="KW-1185">Reference proteome</keyword>
<dbReference type="AlphaFoldDB" id="A0A6C2CL65"/>
<evidence type="ECO:0000259" key="8">
    <source>
        <dbReference type="PROSITE" id="PS50885"/>
    </source>
</evidence>
<evidence type="ECO:0000256" key="5">
    <source>
        <dbReference type="SAM" id="MobiDB-lite"/>
    </source>
</evidence>